<dbReference type="AlphaFoldDB" id="A0A4U0Z039"/>
<comment type="caution">
    <text evidence="1">The sequence shown here is derived from an EMBL/GenBank/DDBJ whole genome shotgun (WGS) entry which is preliminary data.</text>
</comment>
<accession>A0A4U0Z039</accession>
<dbReference type="Gene3D" id="3.30.300.180">
    <property type="match status" value="1"/>
</dbReference>
<proteinExistence type="predicted"/>
<dbReference type="InterPro" id="IPR036390">
    <property type="entry name" value="WH_DNA-bd_sf"/>
</dbReference>
<evidence type="ECO:0000313" key="2">
    <source>
        <dbReference type="Proteomes" id="UP000306340"/>
    </source>
</evidence>
<dbReference type="InterPro" id="IPR038454">
    <property type="entry name" value="DnaA_N_sf"/>
</dbReference>
<evidence type="ECO:0000313" key="1">
    <source>
        <dbReference type="EMBL" id="TKA97488.1"/>
    </source>
</evidence>
<organism evidence="1 2">
    <name type="scientific">Cereibacter changlensis</name>
    <dbReference type="NCBI Taxonomy" id="402884"/>
    <lineage>
        <taxon>Bacteria</taxon>
        <taxon>Pseudomonadati</taxon>
        <taxon>Pseudomonadota</taxon>
        <taxon>Alphaproteobacteria</taxon>
        <taxon>Rhodobacterales</taxon>
        <taxon>Paracoccaceae</taxon>
        <taxon>Cereibacter</taxon>
    </lineage>
</organism>
<dbReference type="SUPFAM" id="SSF46785">
    <property type="entry name" value="Winged helix' DNA-binding domain"/>
    <property type="match status" value="1"/>
</dbReference>
<gene>
    <name evidence="1" type="ORF">FAZ78_05780</name>
</gene>
<sequence length="233" mass="26130">MNAEGSAAIAAQKYDILSAIGAFGLAGDRGIQRLALRLITLITARYNWLRNELAVGQREIARLWSVDERTVKREMAKLRELGWLRLQKQGARGTVSRYSLDIAVLLDTTRSAWQLVGPDFTDRLTRTQAVPAGTSSGAEAGQHRNVIPFPEKAEDGDDLPWARVCARFRESAPVLYEAWIRQLVVEEHEGCLTVMAPSEFHASYVRTHIREQIFALCRAEFVCLNELRVLGPL</sequence>
<protein>
    <submittedName>
        <fullName evidence="1">Uncharacterized protein</fullName>
    </submittedName>
</protein>
<name>A0A4U0Z039_9RHOB</name>
<dbReference type="EMBL" id="SWAU01000035">
    <property type="protein sequence ID" value="TKA97488.1"/>
    <property type="molecule type" value="Genomic_DNA"/>
</dbReference>
<dbReference type="Proteomes" id="UP000306340">
    <property type="component" value="Unassembled WGS sequence"/>
</dbReference>
<reference evidence="1 2" key="1">
    <citation type="submission" date="2019-04" db="EMBL/GenBank/DDBJ databases">
        <title>Crypto-aerobic microbial life in anoxic (sulfidic) marine sediments.</title>
        <authorList>
            <person name="Bhattacharya S."/>
            <person name="Roy C."/>
            <person name="Mondal N."/>
            <person name="Sarkar J."/>
            <person name="Mandal S."/>
            <person name="Rameez M.J."/>
            <person name="Ghosh W."/>
        </authorList>
    </citation>
    <scope>NUCLEOTIDE SEQUENCE [LARGE SCALE GENOMIC DNA]</scope>
    <source>
        <strain evidence="1 2">SBBC</strain>
    </source>
</reference>